<dbReference type="Pfam" id="PF07969">
    <property type="entry name" value="Amidohydro_3"/>
    <property type="match status" value="1"/>
</dbReference>
<comment type="caution">
    <text evidence="2">The sequence shown here is derived from an EMBL/GenBank/DDBJ whole genome shotgun (WGS) entry which is preliminary data.</text>
</comment>
<name>A0A544CA85_VIBCL</name>
<dbReference type="EMBL" id="VIOS01000017">
    <property type="protein sequence ID" value="TQP15522.1"/>
    <property type="molecule type" value="Genomic_DNA"/>
</dbReference>
<evidence type="ECO:0000259" key="1">
    <source>
        <dbReference type="Pfam" id="PF07969"/>
    </source>
</evidence>
<dbReference type="AlphaFoldDB" id="A0A544CA85"/>
<dbReference type="CDD" id="cd01300">
    <property type="entry name" value="YtcJ_like"/>
    <property type="match status" value="1"/>
</dbReference>
<dbReference type="InterPro" id="IPR011059">
    <property type="entry name" value="Metal-dep_hydrolase_composite"/>
</dbReference>
<protein>
    <submittedName>
        <fullName evidence="2">Amidohydrolase</fullName>
    </submittedName>
</protein>
<gene>
    <name evidence="2" type="ORF">FLM02_06790</name>
</gene>
<dbReference type="SUPFAM" id="SSF51556">
    <property type="entry name" value="Metallo-dependent hydrolases"/>
    <property type="match status" value="1"/>
</dbReference>
<keyword evidence="2" id="KW-0378">Hydrolase</keyword>
<evidence type="ECO:0000313" key="2">
    <source>
        <dbReference type="EMBL" id="TQP15522.1"/>
    </source>
</evidence>
<evidence type="ECO:0000313" key="3">
    <source>
        <dbReference type="Proteomes" id="UP000319979"/>
    </source>
</evidence>
<dbReference type="InterPro" id="IPR013108">
    <property type="entry name" value="Amidohydro_3"/>
</dbReference>
<dbReference type="SUPFAM" id="SSF51338">
    <property type="entry name" value="Composite domain of metallo-dependent hydrolases"/>
    <property type="match status" value="1"/>
</dbReference>
<dbReference type="PANTHER" id="PTHR22642">
    <property type="entry name" value="IMIDAZOLONEPROPIONASE"/>
    <property type="match status" value="1"/>
</dbReference>
<dbReference type="Gene3D" id="3.10.310.70">
    <property type="match status" value="1"/>
</dbReference>
<organism evidence="2 3">
    <name type="scientific">Vibrio cholerae</name>
    <dbReference type="NCBI Taxonomy" id="666"/>
    <lineage>
        <taxon>Bacteria</taxon>
        <taxon>Pseudomonadati</taxon>
        <taxon>Pseudomonadota</taxon>
        <taxon>Gammaproteobacteria</taxon>
        <taxon>Vibrionales</taxon>
        <taxon>Vibrionaceae</taxon>
        <taxon>Vibrio</taxon>
    </lineage>
</organism>
<sequence>MVHQHDCQGCAQCACHNPYWESFEKHGGIKHFLNHLQATLPRPRNLESLLSTTTAIYTGGCIRPMIGGQSDVVEAVGFAKGKVVAVGTLAAVKQHMIENGFSVYELVTLEHDQTLLPGLIEPHVHIVPTAMTMSWLDLSPFNGQYLKPHYSISSICETLKNAKKPINGGWLLGIGVDPALMPFDDSEGTPQLSQLNIDILDKAMKGTDKEETAIFLISASLHTAYINSKALDYIKNNNKISDADVEEIKKQGALQEMTQMGWGIHAIPELQKLEVIMHLENNIRSIFTTANQRGVTTMFDAGMKSDMASMLETYRLYNPHNIRVGYASVFENAEQVHDDLNTYQPLQESSLDKVFQAAVKLVADGSNQGLTGFQADEYACKPTNNFGIFNFSYDDALHTNPNNPSFQSTVNAVVEKGWPLLIHANGDQAVNYTIDVYAKALGKQNGLNKRHRIEHCSLLSDQDANRMINLGLSPSFLIGHVGYWGYAFKNVIFKEKSKYLDRCKTMLELGARITLHSDLSVTPLGPLRMMEQAVTRVMEKSSDDEVLNPDETITREQALRAITYDAAWQCHVDQWIGSLESGKLADFVILAKDPITCKSTQIRDIPVLQTWVAGKLRYQHG</sequence>
<dbReference type="GO" id="GO:0016810">
    <property type="term" value="F:hydrolase activity, acting on carbon-nitrogen (but not peptide) bonds"/>
    <property type="evidence" value="ECO:0007669"/>
    <property type="project" value="InterPro"/>
</dbReference>
<feature type="domain" description="Amidohydrolase 3" evidence="1">
    <location>
        <begin position="113"/>
        <end position="618"/>
    </location>
</feature>
<dbReference type="Proteomes" id="UP000319979">
    <property type="component" value="Unassembled WGS sequence"/>
</dbReference>
<proteinExistence type="predicted"/>
<dbReference type="InterPro" id="IPR033932">
    <property type="entry name" value="YtcJ-like"/>
</dbReference>
<dbReference type="PANTHER" id="PTHR22642:SF2">
    <property type="entry name" value="PROTEIN LONG AFTER FAR-RED 3"/>
    <property type="match status" value="1"/>
</dbReference>
<dbReference type="InterPro" id="IPR032466">
    <property type="entry name" value="Metal_Hydrolase"/>
</dbReference>
<accession>A0A544CA85</accession>
<dbReference type="Gene3D" id="2.30.40.10">
    <property type="entry name" value="Urease, subunit C, domain 1"/>
    <property type="match status" value="1"/>
</dbReference>
<dbReference type="RefSeq" id="WP_142564830.1">
    <property type="nucleotide sequence ID" value="NZ_JAJPEJ010000004.1"/>
</dbReference>
<dbReference type="Gene3D" id="3.20.20.140">
    <property type="entry name" value="Metal-dependent hydrolases"/>
    <property type="match status" value="1"/>
</dbReference>
<reference evidence="2 3" key="1">
    <citation type="submission" date="2019-07" db="EMBL/GenBank/DDBJ databases">
        <title>Phenotypic and genotypic antimicrobial resistance traits of Vibrio cholerae non-O1/non-O139 isolated from a large Austrian lake frequently associated with cases of infection.</title>
        <authorList>
            <person name="Lepuschitz S."/>
            <person name="Baron S."/>
            <person name="Larvor E."/>
            <person name="Granier S."/>
            <person name="Pretzer C."/>
            <person name="Mach R.L."/>
            <person name="Farnleitner A.H."/>
            <person name="Ruppitsch W."/>
            <person name="Pleininger S."/>
            <person name="Indra A."/>
            <person name="Kirschner A.K.T."/>
        </authorList>
    </citation>
    <scope>NUCLEOTIDE SEQUENCE [LARGE SCALE GENOMIC DNA]</scope>
    <source>
        <strain evidence="2 3">A12JL36W90</strain>
    </source>
</reference>